<keyword evidence="1 4" id="KW-0808">Transferase</keyword>
<dbReference type="SUPFAM" id="SSF55729">
    <property type="entry name" value="Acyl-CoA N-acyltransferases (Nat)"/>
    <property type="match status" value="1"/>
</dbReference>
<dbReference type="InterPro" id="IPR016181">
    <property type="entry name" value="Acyl_CoA_acyltransferase"/>
</dbReference>
<evidence type="ECO:0000256" key="2">
    <source>
        <dbReference type="ARBA" id="ARBA00023315"/>
    </source>
</evidence>
<dbReference type="RefSeq" id="WP_076819050.1">
    <property type="nucleotide sequence ID" value="NZ_MOMC01000045.1"/>
</dbReference>
<dbReference type="PIRSF" id="PIRSF037663">
    <property type="entry name" value="Acetyltransf_GNAT_prd"/>
    <property type="match status" value="1"/>
</dbReference>
<evidence type="ECO:0000313" key="5">
    <source>
        <dbReference type="Proteomes" id="UP000188929"/>
    </source>
</evidence>
<accession>A0A1V2I804</accession>
<sequence length="152" mass="16979">MNALRVRAARPDDYDTIAAVADDWWGRPIGAAFPRLFLDHFHQSSRVVEDDHGLAALLVAFFSPSQPHVAYIHFVGVRPDQRRGGWARRLYEEFFHRARAAGCREVHAITGPGNTSSIAFHRRLGFVVGGPVSDYNGPGRPMVTFRRPLTDG</sequence>
<dbReference type="STRING" id="1834516.BL253_21885"/>
<dbReference type="Proteomes" id="UP000188929">
    <property type="component" value="Unassembled WGS sequence"/>
</dbReference>
<keyword evidence="2" id="KW-0012">Acyltransferase</keyword>
<gene>
    <name evidence="4" type="ORF">BL253_21885</name>
</gene>
<dbReference type="AlphaFoldDB" id="A0A1V2I804"/>
<evidence type="ECO:0000256" key="1">
    <source>
        <dbReference type="ARBA" id="ARBA00022679"/>
    </source>
</evidence>
<name>A0A1V2I804_9ACTN</name>
<evidence type="ECO:0000259" key="3">
    <source>
        <dbReference type="PROSITE" id="PS51186"/>
    </source>
</evidence>
<dbReference type="Pfam" id="PF00583">
    <property type="entry name" value="Acetyltransf_1"/>
    <property type="match status" value="1"/>
</dbReference>
<dbReference type="Gene3D" id="3.40.630.30">
    <property type="match status" value="1"/>
</dbReference>
<dbReference type="EMBL" id="MOMC01000045">
    <property type="protein sequence ID" value="ONH27541.1"/>
    <property type="molecule type" value="Genomic_DNA"/>
</dbReference>
<proteinExistence type="predicted"/>
<dbReference type="CDD" id="cd04301">
    <property type="entry name" value="NAT_SF"/>
    <property type="match status" value="1"/>
</dbReference>
<evidence type="ECO:0000313" key="4">
    <source>
        <dbReference type="EMBL" id="ONH27541.1"/>
    </source>
</evidence>
<keyword evidence="5" id="KW-1185">Reference proteome</keyword>
<dbReference type="OrthoDB" id="8593648at2"/>
<dbReference type="InterPro" id="IPR000182">
    <property type="entry name" value="GNAT_dom"/>
</dbReference>
<dbReference type="GO" id="GO:0016747">
    <property type="term" value="F:acyltransferase activity, transferring groups other than amino-acyl groups"/>
    <property type="evidence" value="ECO:0007669"/>
    <property type="project" value="InterPro"/>
</dbReference>
<organism evidence="4 5">
    <name type="scientific">Pseudofrankia asymbiotica</name>
    <dbReference type="NCBI Taxonomy" id="1834516"/>
    <lineage>
        <taxon>Bacteria</taxon>
        <taxon>Bacillati</taxon>
        <taxon>Actinomycetota</taxon>
        <taxon>Actinomycetes</taxon>
        <taxon>Frankiales</taxon>
        <taxon>Frankiaceae</taxon>
        <taxon>Pseudofrankia</taxon>
    </lineage>
</organism>
<dbReference type="PANTHER" id="PTHR43877">
    <property type="entry name" value="AMINOALKYLPHOSPHONATE N-ACETYLTRANSFERASE-RELATED-RELATED"/>
    <property type="match status" value="1"/>
</dbReference>
<feature type="domain" description="N-acetyltransferase" evidence="3">
    <location>
        <begin position="4"/>
        <end position="150"/>
    </location>
</feature>
<protein>
    <submittedName>
        <fullName evidence="4">GNAT family N-acetyltransferase</fullName>
    </submittedName>
</protein>
<dbReference type="InterPro" id="IPR017255">
    <property type="entry name" value="AcTrfase_GNAT_prd"/>
</dbReference>
<comment type="caution">
    <text evidence="4">The sequence shown here is derived from an EMBL/GenBank/DDBJ whole genome shotgun (WGS) entry which is preliminary data.</text>
</comment>
<reference evidence="5" key="1">
    <citation type="submission" date="2016-10" db="EMBL/GenBank/DDBJ databases">
        <title>Frankia sp. NRRL B-16386 Genome sequencing.</title>
        <authorList>
            <person name="Ghodhbane-Gtari F."/>
            <person name="Swanson E."/>
            <person name="Gueddou A."/>
            <person name="Hezbri K."/>
            <person name="Ktari K."/>
            <person name="Nouioui I."/>
            <person name="Morris K."/>
            <person name="Simpson S."/>
            <person name="Abebe-Akele F."/>
            <person name="Thomas K."/>
            <person name="Gtari M."/>
            <person name="Tisa L.S."/>
        </authorList>
    </citation>
    <scope>NUCLEOTIDE SEQUENCE [LARGE SCALE GENOMIC DNA]</scope>
    <source>
        <strain evidence="5">NRRL B-16386</strain>
    </source>
</reference>
<dbReference type="InterPro" id="IPR050832">
    <property type="entry name" value="Bact_Acetyltransf"/>
</dbReference>
<dbReference type="PROSITE" id="PS51186">
    <property type="entry name" value="GNAT"/>
    <property type="match status" value="1"/>
</dbReference>